<dbReference type="Proteomes" id="UP000266906">
    <property type="component" value="Unassembled WGS sequence"/>
</dbReference>
<proteinExistence type="inferred from homology"/>
<protein>
    <submittedName>
        <fullName evidence="5">Short-subunit dehydrogenase</fullName>
    </submittedName>
</protein>
<evidence type="ECO:0000256" key="2">
    <source>
        <dbReference type="ARBA" id="ARBA00023002"/>
    </source>
</evidence>
<dbReference type="SMART" id="SM00822">
    <property type="entry name" value="PKS_KR"/>
    <property type="match status" value="1"/>
</dbReference>
<dbReference type="PANTHER" id="PTHR44196:SF1">
    <property type="entry name" value="DEHYDROGENASE_REDUCTASE SDR FAMILY MEMBER 7B"/>
    <property type="match status" value="1"/>
</dbReference>
<name>A0A3N4RTC9_9ACTN</name>
<dbReference type="PRINTS" id="PR00080">
    <property type="entry name" value="SDRFAMILY"/>
</dbReference>
<comment type="similarity">
    <text evidence="1 3">Belongs to the short-chain dehydrogenases/reductases (SDR) family.</text>
</comment>
<dbReference type="InterPro" id="IPR002347">
    <property type="entry name" value="SDR_fam"/>
</dbReference>
<evidence type="ECO:0000256" key="3">
    <source>
        <dbReference type="RuleBase" id="RU000363"/>
    </source>
</evidence>
<evidence type="ECO:0000313" key="5">
    <source>
        <dbReference type="EMBL" id="RPE36638.1"/>
    </source>
</evidence>
<dbReference type="PRINTS" id="PR00081">
    <property type="entry name" value="GDHRDH"/>
</dbReference>
<organism evidence="5 6">
    <name type="scientific">Kitasatospora cineracea</name>
    <dbReference type="NCBI Taxonomy" id="88074"/>
    <lineage>
        <taxon>Bacteria</taxon>
        <taxon>Bacillati</taxon>
        <taxon>Actinomycetota</taxon>
        <taxon>Actinomycetes</taxon>
        <taxon>Kitasatosporales</taxon>
        <taxon>Streptomycetaceae</taxon>
        <taxon>Kitasatospora</taxon>
    </lineage>
</organism>
<dbReference type="Pfam" id="PF00106">
    <property type="entry name" value="adh_short"/>
    <property type="match status" value="1"/>
</dbReference>
<dbReference type="SUPFAM" id="SSF51735">
    <property type="entry name" value="NAD(P)-binding Rossmann-fold domains"/>
    <property type="match status" value="1"/>
</dbReference>
<evidence type="ECO:0000313" key="6">
    <source>
        <dbReference type="Proteomes" id="UP000266906"/>
    </source>
</evidence>
<reference evidence="5 6" key="1">
    <citation type="submission" date="2018-11" db="EMBL/GenBank/DDBJ databases">
        <title>Sequencing the genomes of 1000 actinobacteria strains.</title>
        <authorList>
            <person name="Klenk H.-P."/>
        </authorList>
    </citation>
    <scope>NUCLEOTIDE SEQUENCE [LARGE SCALE GENOMIC DNA]</scope>
    <source>
        <strain evidence="5 6">DSM 44781</strain>
    </source>
</reference>
<gene>
    <name evidence="5" type="ORF">EDD38_5015</name>
</gene>
<dbReference type="Gene3D" id="3.40.50.720">
    <property type="entry name" value="NAD(P)-binding Rossmann-like Domain"/>
    <property type="match status" value="1"/>
</dbReference>
<keyword evidence="6" id="KW-1185">Reference proteome</keyword>
<evidence type="ECO:0000259" key="4">
    <source>
        <dbReference type="SMART" id="SM00822"/>
    </source>
</evidence>
<dbReference type="InterPro" id="IPR057326">
    <property type="entry name" value="KR_dom"/>
</dbReference>
<dbReference type="PROSITE" id="PS00061">
    <property type="entry name" value="ADH_SHORT"/>
    <property type="match status" value="1"/>
</dbReference>
<dbReference type="InterPro" id="IPR020904">
    <property type="entry name" value="Sc_DH/Rdtase_CS"/>
</dbReference>
<evidence type="ECO:0000256" key="1">
    <source>
        <dbReference type="ARBA" id="ARBA00006484"/>
    </source>
</evidence>
<dbReference type="AlphaFoldDB" id="A0A3N4RTC9"/>
<dbReference type="PANTHER" id="PTHR44196">
    <property type="entry name" value="DEHYDROGENASE/REDUCTASE SDR FAMILY MEMBER 7B"/>
    <property type="match status" value="1"/>
</dbReference>
<feature type="domain" description="Ketoreductase" evidence="4">
    <location>
        <begin position="12"/>
        <end position="193"/>
    </location>
</feature>
<dbReference type="GO" id="GO:0016491">
    <property type="term" value="F:oxidoreductase activity"/>
    <property type="evidence" value="ECO:0007669"/>
    <property type="project" value="UniProtKB-KW"/>
</dbReference>
<comment type="caution">
    <text evidence="5">The sequence shown here is derived from an EMBL/GenBank/DDBJ whole genome shotgun (WGS) entry which is preliminary data.</text>
</comment>
<sequence>MADVARTDFADRAALVTGGSRGLGLLVAEELARRGCRVAVCARDGAELAFAERRLGRLTSRRAALECDLSVPGAGRAVAAEAAERLGRPLDLLVNNAGVIQVGPLAALGEEDFRASWDVMLAAPVELVLAVLPGMRERGTGSLVNIASIGGPVPAPHLLPYVTAKAALAAFSRGLRVELAGSGVQVTTVVPGLMRTGSHRAARLSGRAPLEYAWFGTAASTPLLSMDAGRAARRIVRAAERGRPELVLTPAAKLAVRLQGVAPASFGALLGAAGRLLPGPGRVAEHDLPGAAAAGRTGRLVPRLTALGDRAGRENNEPGPQAG</sequence>
<keyword evidence="2" id="KW-0560">Oxidoreductase</keyword>
<dbReference type="CDD" id="cd05233">
    <property type="entry name" value="SDR_c"/>
    <property type="match status" value="1"/>
</dbReference>
<accession>A0A3N4RTC9</accession>
<dbReference type="InterPro" id="IPR036291">
    <property type="entry name" value="NAD(P)-bd_dom_sf"/>
</dbReference>
<dbReference type="GO" id="GO:0016020">
    <property type="term" value="C:membrane"/>
    <property type="evidence" value="ECO:0007669"/>
    <property type="project" value="TreeGrafter"/>
</dbReference>
<dbReference type="EMBL" id="RKQG01000001">
    <property type="protein sequence ID" value="RPE36638.1"/>
    <property type="molecule type" value="Genomic_DNA"/>
</dbReference>